<name>A0A7I8XE18_BURXY</name>
<evidence type="ECO:0000313" key="8">
    <source>
        <dbReference type="Proteomes" id="UP000659654"/>
    </source>
</evidence>
<accession>A0A7I8XE18</accession>
<keyword evidence="8" id="KW-1185">Reference proteome</keyword>
<evidence type="ECO:0000256" key="1">
    <source>
        <dbReference type="ARBA" id="ARBA00004613"/>
    </source>
</evidence>
<dbReference type="Proteomes" id="UP000582659">
    <property type="component" value="Unassembled WGS sequence"/>
</dbReference>
<comment type="caution">
    <text evidence="7">The sequence shown here is derived from an EMBL/GenBank/DDBJ whole genome shotgun (WGS) entry which is preliminary data.</text>
</comment>
<feature type="signal peptide" evidence="6">
    <location>
        <begin position="1"/>
        <end position="19"/>
    </location>
</feature>
<comment type="subcellular location">
    <subcellularLocation>
        <location evidence="1">Secreted</location>
    </subcellularLocation>
</comment>
<dbReference type="EMBL" id="CAJFDI010000004">
    <property type="protein sequence ID" value="CAD5224349.1"/>
    <property type="molecule type" value="Genomic_DNA"/>
</dbReference>
<dbReference type="Proteomes" id="UP000659654">
    <property type="component" value="Unassembled WGS sequence"/>
</dbReference>
<dbReference type="EMBL" id="CAJFCV020000004">
    <property type="protein sequence ID" value="CAG9113110.1"/>
    <property type="molecule type" value="Genomic_DNA"/>
</dbReference>
<keyword evidence="4 6" id="KW-0732">Signal</keyword>
<comment type="similarity">
    <text evidence="2">Belongs to the GILT family.</text>
</comment>
<gene>
    <name evidence="7" type="ORF">BXYJ_LOCUS7999</name>
</gene>
<evidence type="ECO:0000256" key="4">
    <source>
        <dbReference type="ARBA" id="ARBA00022729"/>
    </source>
</evidence>
<evidence type="ECO:0000313" key="7">
    <source>
        <dbReference type="EMBL" id="CAD5224349.1"/>
    </source>
</evidence>
<dbReference type="OrthoDB" id="958254at2759"/>
<evidence type="ECO:0000256" key="6">
    <source>
        <dbReference type="SAM" id="SignalP"/>
    </source>
</evidence>
<dbReference type="PANTHER" id="PTHR13234:SF8">
    <property type="entry name" value="GAMMA-INTERFERON-INDUCIBLE LYSOSOMAL THIOL REDUCTASE"/>
    <property type="match status" value="1"/>
</dbReference>
<evidence type="ECO:0000256" key="5">
    <source>
        <dbReference type="ARBA" id="ARBA00023180"/>
    </source>
</evidence>
<evidence type="ECO:0000256" key="3">
    <source>
        <dbReference type="ARBA" id="ARBA00022525"/>
    </source>
</evidence>
<dbReference type="PANTHER" id="PTHR13234">
    <property type="entry name" value="GAMMA-INTERFERON INDUCIBLE LYSOSOMAL THIOL REDUCTASE GILT"/>
    <property type="match status" value="1"/>
</dbReference>
<keyword evidence="3" id="KW-0964">Secreted</keyword>
<reference evidence="7" key="1">
    <citation type="submission" date="2020-09" db="EMBL/GenBank/DDBJ databases">
        <authorList>
            <person name="Kikuchi T."/>
        </authorList>
    </citation>
    <scope>NUCLEOTIDE SEQUENCE</scope>
    <source>
        <strain evidence="7">Ka4C1</strain>
    </source>
</reference>
<sequence length="246" mass="28324">MKLLVLITVFCFYISTTTSVLPDCGRIPPNFWCKNMQIATHCGVAAACQRYNQLSANRKVHIQIIMESLCPFCQRFIVDKFYHDVYLKFRGYVDVELVPYGNAERNGMSISCQHGEKECEINTFFSCAQQHVNPPFDFVYCIERELKNFSTFEVAKTRCYRERNVPVATQSRLQSCTYGNEGRQLQLQAARITEAEFPELHLTVPYTIINNVSLVSAQHMRSNLGLMICDWYVGRNFVPPPCKELS</sequence>
<dbReference type="Pfam" id="PF03227">
    <property type="entry name" value="GILT"/>
    <property type="match status" value="1"/>
</dbReference>
<evidence type="ECO:0000256" key="2">
    <source>
        <dbReference type="ARBA" id="ARBA00005679"/>
    </source>
</evidence>
<dbReference type="GO" id="GO:0005576">
    <property type="term" value="C:extracellular region"/>
    <property type="evidence" value="ECO:0007669"/>
    <property type="project" value="UniProtKB-SubCell"/>
</dbReference>
<proteinExistence type="inferred from homology"/>
<dbReference type="InterPro" id="IPR004911">
    <property type="entry name" value="Interferon-induced_GILT"/>
</dbReference>
<keyword evidence="5" id="KW-0325">Glycoprotein</keyword>
<organism evidence="7 8">
    <name type="scientific">Bursaphelenchus xylophilus</name>
    <name type="common">Pinewood nematode worm</name>
    <name type="synonym">Aphelenchoides xylophilus</name>
    <dbReference type="NCBI Taxonomy" id="6326"/>
    <lineage>
        <taxon>Eukaryota</taxon>
        <taxon>Metazoa</taxon>
        <taxon>Ecdysozoa</taxon>
        <taxon>Nematoda</taxon>
        <taxon>Chromadorea</taxon>
        <taxon>Rhabditida</taxon>
        <taxon>Tylenchina</taxon>
        <taxon>Tylenchomorpha</taxon>
        <taxon>Aphelenchoidea</taxon>
        <taxon>Aphelenchoididae</taxon>
        <taxon>Bursaphelenchus</taxon>
    </lineage>
</organism>
<protein>
    <submittedName>
        <fullName evidence="7">(pine wood nematode) hypothetical protein</fullName>
    </submittedName>
</protein>
<dbReference type="AlphaFoldDB" id="A0A7I8XE18"/>
<dbReference type="GO" id="GO:0016671">
    <property type="term" value="F:oxidoreductase activity, acting on a sulfur group of donors, disulfide as acceptor"/>
    <property type="evidence" value="ECO:0007669"/>
    <property type="project" value="InterPro"/>
</dbReference>
<dbReference type="SMR" id="A0A7I8XE18"/>
<feature type="chain" id="PRO_5035412578" evidence="6">
    <location>
        <begin position="20"/>
        <end position="246"/>
    </location>
</feature>